<reference evidence="11" key="1">
    <citation type="submission" date="2025-08" db="UniProtKB">
        <authorList>
            <consortium name="Ensembl"/>
        </authorList>
    </citation>
    <scope>IDENTIFICATION</scope>
</reference>
<sequence length="118" mass="12820">AESGRRRYHNHELISLHYNYTGKLQASSKYKGGLKAEAVAFLAVCALIVLENLVVLLAIWRNKKFHSPMFYLLGNLTLSDLLAGLAYTANILVAGPGSVSVRHTALTPVGPNCSDKLP</sequence>
<feature type="domain" description="G-protein coupled receptors family 1 profile" evidence="10">
    <location>
        <begin position="51"/>
        <end position="85"/>
    </location>
</feature>
<feature type="transmembrane region" description="Helical" evidence="9">
    <location>
        <begin position="72"/>
        <end position="93"/>
    </location>
</feature>
<dbReference type="GeneTree" id="ENSGT01050000244887"/>
<dbReference type="Ensembl" id="ENSTMTT00000032266.1">
    <property type="protein sequence ID" value="ENSTMTP00000031138.1"/>
    <property type="gene ID" value="ENSTMTG00000022393.1"/>
</dbReference>
<evidence type="ECO:0000313" key="11">
    <source>
        <dbReference type="Ensembl" id="ENSTMTP00000031138.1"/>
    </source>
</evidence>
<protein>
    <recommendedName>
        <fullName evidence="10">G-protein coupled receptors family 1 profile domain-containing protein</fullName>
    </recommendedName>
</protein>
<proteinExistence type="predicted"/>
<feature type="transmembrane region" description="Helical" evidence="9">
    <location>
        <begin position="38"/>
        <end position="60"/>
    </location>
</feature>
<dbReference type="GO" id="GO:0004930">
    <property type="term" value="F:G protein-coupled receptor activity"/>
    <property type="evidence" value="ECO:0007669"/>
    <property type="project" value="UniProtKB-KW"/>
</dbReference>
<keyword evidence="4 9" id="KW-1133">Transmembrane helix</keyword>
<keyword evidence="12" id="KW-1185">Reference proteome</keyword>
<dbReference type="SUPFAM" id="SSF81321">
    <property type="entry name" value="Family A G protein-coupled receptor-like"/>
    <property type="match status" value="1"/>
</dbReference>
<evidence type="ECO:0000256" key="5">
    <source>
        <dbReference type="ARBA" id="ARBA00023040"/>
    </source>
</evidence>
<dbReference type="InParanoid" id="A0A674KDX1"/>
<keyword evidence="8" id="KW-0807">Transducer</keyword>
<keyword evidence="6 9" id="KW-0472">Membrane</keyword>
<dbReference type="PANTHER" id="PTHR22750">
    <property type="entry name" value="G-PROTEIN COUPLED RECEPTOR"/>
    <property type="match status" value="1"/>
</dbReference>
<dbReference type="Proteomes" id="UP000472274">
    <property type="component" value="Unplaced"/>
</dbReference>
<dbReference type="InterPro" id="IPR017452">
    <property type="entry name" value="GPCR_Rhodpsn_7TM"/>
</dbReference>
<accession>A0A674KDX1</accession>
<comment type="subcellular location">
    <subcellularLocation>
        <location evidence="1">Cell membrane</location>
        <topology evidence="1">Multi-pass membrane protein</topology>
    </subcellularLocation>
</comment>
<keyword evidence="7" id="KW-0675">Receptor</keyword>
<keyword evidence="5" id="KW-0297">G-protein coupled receptor</keyword>
<evidence type="ECO:0000256" key="4">
    <source>
        <dbReference type="ARBA" id="ARBA00022989"/>
    </source>
</evidence>
<reference evidence="11" key="2">
    <citation type="submission" date="2025-09" db="UniProtKB">
        <authorList>
            <consortium name="Ensembl"/>
        </authorList>
    </citation>
    <scope>IDENTIFICATION</scope>
</reference>
<evidence type="ECO:0000256" key="9">
    <source>
        <dbReference type="SAM" id="Phobius"/>
    </source>
</evidence>
<dbReference type="PROSITE" id="PS50262">
    <property type="entry name" value="G_PROTEIN_RECEP_F1_2"/>
    <property type="match status" value="1"/>
</dbReference>
<evidence type="ECO:0000256" key="1">
    <source>
        <dbReference type="ARBA" id="ARBA00004651"/>
    </source>
</evidence>
<evidence type="ECO:0000259" key="10">
    <source>
        <dbReference type="PROSITE" id="PS50262"/>
    </source>
</evidence>
<dbReference type="Gene3D" id="1.20.1070.10">
    <property type="entry name" value="Rhodopsin 7-helix transmembrane proteins"/>
    <property type="match status" value="1"/>
</dbReference>
<evidence type="ECO:0000256" key="3">
    <source>
        <dbReference type="ARBA" id="ARBA00022692"/>
    </source>
</evidence>
<evidence type="ECO:0000256" key="6">
    <source>
        <dbReference type="ARBA" id="ARBA00023136"/>
    </source>
</evidence>
<evidence type="ECO:0000256" key="7">
    <source>
        <dbReference type="ARBA" id="ARBA00023170"/>
    </source>
</evidence>
<dbReference type="GO" id="GO:0005886">
    <property type="term" value="C:plasma membrane"/>
    <property type="evidence" value="ECO:0007669"/>
    <property type="project" value="UniProtKB-SubCell"/>
</dbReference>
<evidence type="ECO:0000313" key="12">
    <source>
        <dbReference type="Proteomes" id="UP000472274"/>
    </source>
</evidence>
<name>A0A674KDX1_9SAUR</name>
<organism evidence="11 12">
    <name type="scientific">Terrapene triunguis</name>
    <name type="common">Three-toed box turtle</name>
    <dbReference type="NCBI Taxonomy" id="2587831"/>
    <lineage>
        <taxon>Eukaryota</taxon>
        <taxon>Metazoa</taxon>
        <taxon>Chordata</taxon>
        <taxon>Craniata</taxon>
        <taxon>Vertebrata</taxon>
        <taxon>Euteleostomi</taxon>
        <taxon>Archelosauria</taxon>
        <taxon>Testudinata</taxon>
        <taxon>Testudines</taxon>
        <taxon>Cryptodira</taxon>
        <taxon>Durocryptodira</taxon>
        <taxon>Testudinoidea</taxon>
        <taxon>Emydidae</taxon>
        <taxon>Terrapene</taxon>
    </lineage>
</organism>
<evidence type="ECO:0000256" key="8">
    <source>
        <dbReference type="ARBA" id="ARBA00023224"/>
    </source>
</evidence>
<keyword evidence="2" id="KW-1003">Cell membrane</keyword>
<evidence type="ECO:0000256" key="2">
    <source>
        <dbReference type="ARBA" id="ARBA00022475"/>
    </source>
</evidence>
<dbReference type="AlphaFoldDB" id="A0A674KDX1"/>
<keyword evidence="3 9" id="KW-0812">Transmembrane</keyword>